<comment type="caution">
    <text evidence="1">The sequence shown here is derived from an EMBL/GenBank/DDBJ whole genome shotgun (WGS) entry which is preliminary data.</text>
</comment>
<dbReference type="Proteomes" id="UP000559182">
    <property type="component" value="Unassembled WGS sequence"/>
</dbReference>
<protein>
    <recommendedName>
        <fullName evidence="3">DUF937 domain-containing protein</fullName>
    </recommendedName>
</protein>
<name>A0A839N4X2_9MICO</name>
<dbReference type="RefSeq" id="WP_183320484.1">
    <property type="nucleotide sequence ID" value="NZ_JACHVQ010000001.1"/>
</dbReference>
<keyword evidence="2" id="KW-1185">Reference proteome</keyword>
<dbReference type="AlphaFoldDB" id="A0A839N4X2"/>
<sequence>MGASEDIISQLPIDQIAAQVGADPAQVQSAVQQAVPTLLGGLQANAADPDGAASLTEALSQHQDRDPASVSGAEADKMVSHIFGANEPQVVSQLGGLGGGNDLIKKLLPILAPIVLQYLAGKVLGGFTATAGTAQGGATAGGLGNILGSILGGGALGGGTQAGGAAPGSGVGLPGGLGEILGGLLGGGRKA</sequence>
<reference evidence="1 2" key="1">
    <citation type="submission" date="2020-08" db="EMBL/GenBank/DDBJ databases">
        <title>Sequencing the genomes of 1000 actinobacteria strains.</title>
        <authorList>
            <person name="Klenk H.-P."/>
        </authorList>
    </citation>
    <scope>NUCLEOTIDE SEQUENCE [LARGE SCALE GENOMIC DNA]</scope>
    <source>
        <strain evidence="1 2">DSM 105369</strain>
    </source>
</reference>
<organism evidence="1 2">
    <name type="scientific">Flexivirga oryzae</name>
    <dbReference type="NCBI Taxonomy" id="1794944"/>
    <lineage>
        <taxon>Bacteria</taxon>
        <taxon>Bacillati</taxon>
        <taxon>Actinomycetota</taxon>
        <taxon>Actinomycetes</taxon>
        <taxon>Micrococcales</taxon>
        <taxon>Dermacoccaceae</taxon>
        <taxon>Flexivirga</taxon>
    </lineage>
</organism>
<dbReference type="EMBL" id="JACHVQ010000001">
    <property type="protein sequence ID" value="MBB2892347.1"/>
    <property type="molecule type" value="Genomic_DNA"/>
</dbReference>
<evidence type="ECO:0000313" key="2">
    <source>
        <dbReference type="Proteomes" id="UP000559182"/>
    </source>
</evidence>
<accession>A0A839N4X2</accession>
<dbReference type="Pfam" id="PF06078">
    <property type="entry name" value="DUF937"/>
    <property type="match status" value="1"/>
</dbReference>
<proteinExistence type="predicted"/>
<gene>
    <name evidence="1" type="ORF">FHU39_002331</name>
</gene>
<dbReference type="InterPro" id="IPR009282">
    <property type="entry name" value="DUF937"/>
</dbReference>
<evidence type="ECO:0000313" key="1">
    <source>
        <dbReference type="EMBL" id="MBB2892347.1"/>
    </source>
</evidence>
<evidence type="ECO:0008006" key="3">
    <source>
        <dbReference type="Google" id="ProtNLM"/>
    </source>
</evidence>